<dbReference type="AlphaFoldDB" id="A0A2A9EN73"/>
<evidence type="ECO:0000313" key="2">
    <source>
        <dbReference type="EMBL" id="PFG39702.1"/>
    </source>
</evidence>
<feature type="transmembrane region" description="Helical" evidence="1">
    <location>
        <begin position="208"/>
        <end position="230"/>
    </location>
</feature>
<protein>
    <submittedName>
        <fullName evidence="2">Uncharacterized protein DUF4386</fullName>
    </submittedName>
</protein>
<feature type="transmembrane region" description="Helical" evidence="1">
    <location>
        <begin position="99"/>
        <end position="120"/>
    </location>
</feature>
<comment type="caution">
    <text evidence="2">The sequence shown here is derived from an EMBL/GenBank/DDBJ whole genome shotgun (WGS) entry which is preliminary data.</text>
</comment>
<dbReference type="RefSeq" id="WP_245862384.1">
    <property type="nucleotide sequence ID" value="NZ_PDJI01000004.1"/>
</dbReference>
<feature type="transmembrane region" description="Helical" evidence="1">
    <location>
        <begin position="63"/>
        <end position="87"/>
    </location>
</feature>
<sequence length="258" mass="26714">MAPTAPTETPARTRMSSPRKIALLAGALYLTTFLASIPAVFLLDPVLNDPSYIVGPGQDTRVLLGGLLDIVNALACIGTAVVLFPVVRRQSEALALGFVAARILEAAIIFVGVMSLLAVVTLRQDLGGTAGADAGSLIAVGAALVAVRDWSFLFGPGLAVANALLLGTLMYRSRLVPRVIPLMGLVGAPLLLASNTATMFGINDQFSLLSLVALPGIFFWELSLGVYLVVKGFRPSPLTEAPSVGSGSGSGDMRALAR</sequence>
<dbReference type="InterPro" id="IPR025495">
    <property type="entry name" value="DUF4386"/>
</dbReference>
<keyword evidence="1" id="KW-0812">Transmembrane</keyword>
<feature type="transmembrane region" description="Helical" evidence="1">
    <location>
        <begin position="150"/>
        <end position="170"/>
    </location>
</feature>
<evidence type="ECO:0000313" key="3">
    <source>
        <dbReference type="Proteomes" id="UP000222106"/>
    </source>
</evidence>
<feature type="transmembrane region" description="Helical" evidence="1">
    <location>
        <begin position="21"/>
        <end position="43"/>
    </location>
</feature>
<proteinExistence type="predicted"/>
<dbReference type="Pfam" id="PF14329">
    <property type="entry name" value="DUF4386"/>
    <property type="match status" value="1"/>
</dbReference>
<dbReference type="Proteomes" id="UP000222106">
    <property type="component" value="Unassembled WGS sequence"/>
</dbReference>
<organism evidence="2 3">
    <name type="scientific">Georgenia soli</name>
    <dbReference type="NCBI Taxonomy" id="638953"/>
    <lineage>
        <taxon>Bacteria</taxon>
        <taxon>Bacillati</taxon>
        <taxon>Actinomycetota</taxon>
        <taxon>Actinomycetes</taxon>
        <taxon>Micrococcales</taxon>
        <taxon>Bogoriellaceae</taxon>
        <taxon>Georgenia</taxon>
    </lineage>
</organism>
<feature type="transmembrane region" description="Helical" evidence="1">
    <location>
        <begin position="182"/>
        <end position="202"/>
    </location>
</feature>
<reference evidence="2 3" key="1">
    <citation type="submission" date="2017-10" db="EMBL/GenBank/DDBJ databases">
        <title>Sequencing the genomes of 1000 actinobacteria strains.</title>
        <authorList>
            <person name="Klenk H.-P."/>
        </authorList>
    </citation>
    <scope>NUCLEOTIDE SEQUENCE [LARGE SCALE GENOMIC DNA]</scope>
    <source>
        <strain evidence="2 3">DSM 21838</strain>
    </source>
</reference>
<keyword evidence="3" id="KW-1185">Reference proteome</keyword>
<accession>A0A2A9EN73</accession>
<keyword evidence="1" id="KW-0472">Membrane</keyword>
<dbReference type="EMBL" id="PDJI01000004">
    <property type="protein sequence ID" value="PFG39702.1"/>
    <property type="molecule type" value="Genomic_DNA"/>
</dbReference>
<keyword evidence="1" id="KW-1133">Transmembrane helix</keyword>
<gene>
    <name evidence="2" type="ORF">ATJ97_2215</name>
</gene>
<evidence type="ECO:0000256" key="1">
    <source>
        <dbReference type="SAM" id="Phobius"/>
    </source>
</evidence>
<name>A0A2A9EN73_9MICO</name>